<sequence>MQAPTGVSNYPPSSSSTWCLSCELDSFSLTLLDSGLVLGLCNLGSDCSSRRYPSAIEVSPTATTQCIQVLQDQALP</sequence>
<dbReference type="EMBL" id="GBRH01222126">
    <property type="protein sequence ID" value="JAD75769.1"/>
    <property type="molecule type" value="Transcribed_RNA"/>
</dbReference>
<evidence type="ECO:0000313" key="1">
    <source>
        <dbReference type="EMBL" id="JAD75769.1"/>
    </source>
</evidence>
<reference evidence="1" key="1">
    <citation type="submission" date="2014-09" db="EMBL/GenBank/DDBJ databases">
        <authorList>
            <person name="Magalhaes I.L.F."/>
            <person name="Oliveira U."/>
            <person name="Santos F.R."/>
            <person name="Vidigal T.H.D.A."/>
            <person name="Brescovit A.D."/>
            <person name="Santos A.J."/>
        </authorList>
    </citation>
    <scope>NUCLEOTIDE SEQUENCE</scope>
    <source>
        <tissue evidence="1">Shoot tissue taken approximately 20 cm above the soil surface</tissue>
    </source>
</reference>
<reference evidence="1" key="2">
    <citation type="journal article" date="2015" name="Data Brief">
        <title>Shoot transcriptome of the giant reed, Arundo donax.</title>
        <authorList>
            <person name="Barrero R.A."/>
            <person name="Guerrero F.D."/>
            <person name="Moolhuijzen P."/>
            <person name="Goolsby J.A."/>
            <person name="Tidwell J."/>
            <person name="Bellgard S.E."/>
            <person name="Bellgard M.I."/>
        </authorList>
    </citation>
    <scope>NUCLEOTIDE SEQUENCE</scope>
    <source>
        <tissue evidence="1">Shoot tissue taken approximately 20 cm above the soil surface</tissue>
    </source>
</reference>
<organism evidence="1">
    <name type="scientific">Arundo donax</name>
    <name type="common">Giant reed</name>
    <name type="synonym">Donax arundinaceus</name>
    <dbReference type="NCBI Taxonomy" id="35708"/>
    <lineage>
        <taxon>Eukaryota</taxon>
        <taxon>Viridiplantae</taxon>
        <taxon>Streptophyta</taxon>
        <taxon>Embryophyta</taxon>
        <taxon>Tracheophyta</taxon>
        <taxon>Spermatophyta</taxon>
        <taxon>Magnoliopsida</taxon>
        <taxon>Liliopsida</taxon>
        <taxon>Poales</taxon>
        <taxon>Poaceae</taxon>
        <taxon>PACMAD clade</taxon>
        <taxon>Arundinoideae</taxon>
        <taxon>Arundineae</taxon>
        <taxon>Arundo</taxon>
    </lineage>
</organism>
<proteinExistence type="predicted"/>
<protein>
    <submittedName>
        <fullName evidence="1">Respiratory burst oxidase protein B</fullName>
    </submittedName>
</protein>
<name>A0A0A9CHJ7_ARUDO</name>
<dbReference type="AlphaFoldDB" id="A0A0A9CHJ7"/>
<accession>A0A0A9CHJ7</accession>